<dbReference type="OrthoDB" id="5672220at2"/>
<gene>
    <name evidence="1" type="ORF">MUDAN_MDHGFNIF_03477</name>
</gene>
<dbReference type="Gene3D" id="3.40.50.1820">
    <property type="entry name" value="alpha/beta hydrolase"/>
    <property type="match status" value="1"/>
</dbReference>
<evidence type="ECO:0008006" key="3">
    <source>
        <dbReference type="Google" id="ProtNLM"/>
    </source>
</evidence>
<organism evidence="1 2">
    <name type="scientific">Lactiplantibacillus mudanjiangensis</name>
    <dbReference type="NCBI Taxonomy" id="1296538"/>
    <lineage>
        <taxon>Bacteria</taxon>
        <taxon>Bacillati</taxon>
        <taxon>Bacillota</taxon>
        <taxon>Bacilli</taxon>
        <taxon>Lactobacillales</taxon>
        <taxon>Lactobacillaceae</taxon>
        <taxon>Lactiplantibacillus</taxon>
    </lineage>
</organism>
<dbReference type="AlphaFoldDB" id="A0A660DZS0"/>
<dbReference type="Pfam" id="PF08538">
    <property type="entry name" value="DUF1749"/>
    <property type="match status" value="1"/>
</dbReference>
<sequence>MIETLNVFTKSGTALKGTIFKAKRATTVLIAITGVHGNFYSNPFYVNIGKTLMKAGIDFIYAQTRDACSQVSSVNQLTGEAELVGSWSENFDDADGDIDAYLEYTEQYHYQHVILGGHSLGANKVIHYLAHHVATRVDNFLLLSPANIKRLTDTVSDNEKQYVKSLVESGQDEQLLPFQLFGWLPCTAGTAYQWIYSKTLDNVHSDENADFTQVEHVKHNGALLIGTMDSFTYGDPSQYLKTINKHFQNKDRNELIFVRGTGHTYQDKEQELADIILKLLKKWGGNDNALYYGQG</sequence>
<name>A0A660DZS0_9LACO</name>
<evidence type="ECO:0000313" key="2">
    <source>
        <dbReference type="Proteomes" id="UP000289996"/>
    </source>
</evidence>
<dbReference type="InterPro" id="IPR013744">
    <property type="entry name" value="SidJ"/>
</dbReference>
<accession>A0A660DZS0</accession>
<dbReference type="SUPFAM" id="SSF53474">
    <property type="entry name" value="alpha/beta-Hydrolases"/>
    <property type="match status" value="1"/>
</dbReference>
<evidence type="ECO:0000313" key="1">
    <source>
        <dbReference type="EMBL" id="VDG29341.1"/>
    </source>
</evidence>
<dbReference type="Proteomes" id="UP000289996">
    <property type="component" value="Unassembled WGS sequence"/>
</dbReference>
<dbReference type="RefSeq" id="WP_130852086.1">
    <property type="nucleotide sequence ID" value="NZ_UYIG01000135.1"/>
</dbReference>
<keyword evidence="2" id="KW-1185">Reference proteome</keyword>
<protein>
    <recommendedName>
        <fullName evidence="3">Serine aminopeptidase S33 domain-containing protein</fullName>
    </recommendedName>
</protein>
<reference evidence="1 2" key="1">
    <citation type="submission" date="2018-11" db="EMBL/GenBank/DDBJ databases">
        <authorList>
            <person name="Wuyts S."/>
        </authorList>
    </citation>
    <scope>NUCLEOTIDE SEQUENCE [LARGE SCALE GENOMIC DNA]</scope>
    <source>
        <strain evidence="1">Lactobacillus mudanjiangensis AMBF249</strain>
    </source>
</reference>
<dbReference type="InterPro" id="IPR029058">
    <property type="entry name" value="AB_hydrolase_fold"/>
</dbReference>
<proteinExistence type="predicted"/>
<dbReference type="EMBL" id="UYIG01000135">
    <property type="protein sequence ID" value="VDG29341.1"/>
    <property type="molecule type" value="Genomic_DNA"/>
</dbReference>